<name>A0ABP6NE38_9ACTN</name>
<dbReference type="EMBL" id="BAAAUT010000029">
    <property type="protein sequence ID" value="GAA3143091.1"/>
    <property type="molecule type" value="Genomic_DNA"/>
</dbReference>
<reference evidence="2" key="1">
    <citation type="journal article" date="2019" name="Int. J. Syst. Evol. Microbiol.">
        <title>The Global Catalogue of Microorganisms (GCM) 10K type strain sequencing project: providing services to taxonomists for standard genome sequencing and annotation.</title>
        <authorList>
            <consortium name="The Broad Institute Genomics Platform"/>
            <consortium name="The Broad Institute Genome Sequencing Center for Infectious Disease"/>
            <person name="Wu L."/>
            <person name="Ma J."/>
        </authorList>
    </citation>
    <scope>NUCLEOTIDE SEQUENCE [LARGE SCALE GENOMIC DNA]</scope>
    <source>
        <strain evidence="2">JCM 9373</strain>
    </source>
</reference>
<comment type="caution">
    <text evidence="1">The sequence shown here is derived from an EMBL/GenBank/DDBJ whole genome shotgun (WGS) entry which is preliminary data.</text>
</comment>
<organism evidence="1 2">
    <name type="scientific">Planomonospora alba</name>
    <dbReference type="NCBI Taxonomy" id="161354"/>
    <lineage>
        <taxon>Bacteria</taxon>
        <taxon>Bacillati</taxon>
        <taxon>Actinomycetota</taxon>
        <taxon>Actinomycetes</taxon>
        <taxon>Streptosporangiales</taxon>
        <taxon>Streptosporangiaceae</taxon>
        <taxon>Planomonospora</taxon>
    </lineage>
</organism>
<keyword evidence="2" id="KW-1185">Reference proteome</keyword>
<dbReference type="Proteomes" id="UP001500320">
    <property type="component" value="Unassembled WGS sequence"/>
</dbReference>
<accession>A0ABP6NE38</accession>
<gene>
    <name evidence="1" type="ORF">GCM10010466_37580</name>
</gene>
<sequence length="144" mass="15787">MTTPVKCTACDGRGWKIVTRRGCVAAMGLHLEMSAREDCLYCDNGDPAAQVVEMFEWEVFSTSAGADELGPCGVTSGQATAMDTLRTALRRVADETTRVDVTVWGRIVLRVYDFGTVPDDWSRRIIFTATVDPAGSVRFERVTS</sequence>
<dbReference type="RefSeq" id="WP_344861207.1">
    <property type="nucleotide sequence ID" value="NZ_BAAAUT010000029.1"/>
</dbReference>
<proteinExistence type="predicted"/>
<evidence type="ECO:0000313" key="1">
    <source>
        <dbReference type="EMBL" id="GAA3143091.1"/>
    </source>
</evidence>
<evidence type="ECO:0000313" key="2">
    <source>
        <dbReference type="Proteomes" id="UP001500320"/>
    </source>
</evidence>
<protein>
    <submittedName>
        <fullName evidence="1">Uncharacterized protein</fullName>
    </submittedName>
</protein>